<dbReference type="PANTHER" id="PTHR10075">
    <property type="entry name" value="BASIGIN RELATED"/>
    <property type="match status" value="1"/>
</dbReference>
<dbReference type="Proteomes" id="UP000314294">
    <property type="component" value="Unassembled WGS sequence"/>
</dbReference>
<keyword evidence="5" id="KW-1185">Reference proteome</keyword>
<dbReference type="InterPro" id="IPR003599">
    <property type="entry name" value="Ig_sub"/>
</dbReference>
<accession>A0A4Z2JFI7</accession>
<feature type="chain" id="PRO_5021503222" evidence="2">
    <location>
        <begin position="33"/>
        <end position="188"/>
    </location>
</feature>
<dbReference type="InterPro" id="IPR007110">
    <property type="entry name" value="Ig-like_dom"/>
</dbReference>
<evidence type="ECO:0000313" key="5">
    <source>
        <dbReference type="Proteomes" id="UP000314294"/>
    </source>
</evidence>
<dbReference type="SMART" id="SM00408">
    <property type="entry name" value="IGc2"/>
    <property type="match status" value="1"/>
</dbReference>
<dbReference type="Pfam" id="PF07679">
    <property type="entry name" value="I-set"/>
    <property type="match status" value="1"/>
</dbReference>
<dbReference type="InterPro" id="IPR013783">
    <property type="entry name" value="Ig-like_fold"/>
</dbReference>
<keyword evidence="2" id="KW-0732">Signal</keyword>
<protein>
    <submittedName>
        <fullName evidence="4">Receptor-type tyrosine-protein phosphatase F</fullName>
    </submittedName>
</protein>
<evidence type="ECO:0000256" key="2">
    <source>
        <dbReference type="SAM" id="SignalP"/>
    </source>
</evidence>
<gene>
    <name evidence="4" type="primary">ptprf_11</name>
    <name evidence="4" type="ORF">EYF80_001160</name>
</gene>
<evidence type="ECO:0000256" key="1">
    <source>
        <dbReference type="ARBA" id="ARBA00023319"/>
    </source>
</evidence>
<comment type="caution">
    <text evidence="4">The sequence shown here is derived from an EMBL/GenBank/DDBJ whole genome shotgun (WGS) entry which is preliminary data.</text>
</comment>
<dbReference type="PROSITE" id="PS50835">
    <property type="entry name" value="IG_LIKE"/>
    <property type="match status" value="1"/>
</dbReference>
<dbReference type="FunFam" id="2.60.40.10:FF:000023">
    <property type="entry name" value="receptor-type tyrosine-protein phosphatase delta isoform X2"/>
    <property type="match status" value="1"/>
</dbReference>
<dbReference type="InterPro" id="IPR036179">
    <property type="entry name" value="Ig-like_dom_sf"/>
</dbReference>
<sequence>MGPHRHRAVPLLPRAAVTFLLLLGCTVFSSQADSVPSFVKTPEDQTGISGGVASFVCQATGEPKPRITWMKKGKKRNGVIAPVVELLYTTVIEFDDGSGSVLRIQPLRTHRDEAIYECTGTNSDGEVTTSAKLTVLEGRSSPAGRLRPFVAITQALKQSPSLPIPRLNPIFPPLSVHADLMMSSAGLA</sequence>
<evidence type="ECO:0000313" key="4">
    <source>
        <dbReference type="EMBL" id="TNN88378.1"/>
    </source>
</evidence>
<keyword evidence="4" id="KW-0675">Receptor</keyword>
<keyword evidence="1" id="KW-0393">Immunoglobulin domain</keyword>
<dbReference type="OrthoDB" id="10253954at2759"/>
<reference evidence="4 5" key="1">
    <citation type="submission" date="2019-03" db="EMBL/GenBank/DDBJ databases">
        <title>First draft genome of Liparis tanakae, snailfish: a comprehensive survey of snailfish specific genes.</title>
        <authorList>
            <person name="Kim W."/>
            <person name="Song I."/>
            <person name="Jeong J.-H."/>
            <person name="Kim D."/>
            <person name="Kim S."/>
            <person name="Ryu S."/>
            <person name="Song J.Y."/>
            <person name="Lee S.K."/>
        </authorList>
    </citation>
    <scope>NUCLEOTIDE SEQUENCE [LARGE SCALE GENOMIC DNA]</scope>
    <source>
        <tissue evidence="4">Muscle</tissue>
    </source>
</reference>
<dbReference type="PANTHER" id="PTHR10075:SF14">
    <property type="entry name" value="CELL ADHESION MOLECULE DSCAM2-RELATED"/>
    <property type="match status" value="1"/>
</dbReference>
<evidence type="ECO:0000259" key="3">
    <source>
        <dbReference type="PROSITE" id="PS50835"/>
    </source>
</evidence>
<dbReference type="PROSITE" id="PS51257">
    <property type="entry name" value="PROKAR_LIPOPROTEIN"/>
    <property type="match status" value="1"/>
</dbReference>
<dbReference type="SUPFAM" id="SSF48726">
    <property type="entry name" value="Immunoglobulin"/>
    <property type="match status" value="1"/>
</dbReference>
<proteinExistence type="predicted"/>
<dbReference type="Gene3D" id="2.60.40.10">
    <property type="entry name" value="Immunoglobulins"/>
    <property type="match status" value="1"/>
</dbReference>
<dbReference type="SMART" id="SM00409">
    <property type="entry name" value="IG"/>
    <property type="match status" value="1"/>
</dbReference>
<dbReference type="InterPro" id="IPR013098">
    <property type="entry name" value="Ig_I-set"/>
</dbReference>
<dbReference type="EMBL" id="SRLO01000005">
    <property type="protein sequence ID" value="TNN88378.1"/>
    <property type="molecule type" value="Genomic_DNA"/>
</dbReference>
<organism evidence="4 5">
    <name type="scientific">Liparis tanakae</name>
    <name type="common">Tanaka's snailfish</name>
    <dbReference type="NCBI Taxonomy" id="230148"/>
    <lineage>
        <taxon>Eukaryota</taxon>
        <taxon>Metazoa</taxon>
        <taxon>Chordata</taxon>
        <taxon>Craniata</taxon>
        <taxon>Vertebrata</taxon>
        <taxon>Euteleostomi</taxon>
        <taxon>Actinopterygii</taxon>
        <taxon>Neopterygii</taxon>
        <taxon>Teleostei</taxon>
        <taxon>Neoteleostei</taxon>
        <taxon>Acanthomorphata</taxon>
        <taxon>Eupercaria</taxon>
        <taxon>Perciformes</taxon>
        <taxon>Cottioidei</taxon>
        <taxon>Cottales</taxon>
        <taxon>Liparidae</taxon>
        <taxon>Liparis</taxon>
    </lineage>
</organism>
<feature type="signal peptide" evidence="2">
    <location>
        <begin position="1"/>
        <end position="32"/>
    </location>
</feature>
<dbReference type="AlphaFoldDB" id="A0A4Z2JFI7"/>
<feature type="domain" description="Ig-like" evidence="3">
    <location>
        <begin position="36"/>
        <end position="134"/>
    </location>
</feature>
<dbReference type="InterPro" id="IPR003598">
    <property type="entry name" value="Ig_sub2"/>
</dbReference>
<name>A0A4Z2JFI7_9TELE</name>